<feature type="region of interest" description="Disordered" evidence="1">
    <location>
        <begin position="343"/>
        <end position="377"/>
    </location>
</feature>
<evidence type="ECO:0000313" key="5">
    <source>
        <dbReference type="Proteomes" id="UP000054007"/>
    </source>
</evidence>
<feature type="signal peptide" evidence="2">
    <location>
        <begin position="1"/>
        <end position="20"/>
    </location>
</feature>
<dbReference type="STRING" id="1314674.A0A0D7B6C4"/>
<feature type="chain" id="PRO_5002317117" evidence="2">
    <location>
        <begin position="21"/>
        <end position="377"/>
    </location>
</feature>
<feature type="compositionally biased region" description="Low complexity" evidence="1">
    <location>
        <begin position="362"/>
        <end position="377"/>
    </location>
</feature>
<gene>
    <name evidence="4" type="ORF">CYLTODRAFT_399318</name>
</gene>
<dbReference type="GO" id="GO:0008199">
    <property type="term" value="F:ferric iron binding"/>
    <property type="evidence" value="ECO:0007669"/>
    <property type="project" value="InterPro"/>
</dbReference>
<dbReference type="Pfam" id="PF00775">
    <property type="entry name" value="Dioxygenase_C"/>
    <property type="match status" value="1"/>
</dbReference>
<dbReference type="Proteomes" id="UP000054007">
    <property type="component" value="Unassembled WGS sequence"/>
</dbReference>
<keyword evidence="5" id="KW-1185">Reference proteome</keyword>
<dbReference type="InterPro" id="IPR000627">
    <property type="entry name" value="Intradiol_dOase_C"/>
</dbReference>
<evidence type="ECO:0000256" key="2">
    <source>
        <dbReference type="SAM" id="SignalP"/>
    </source>
</evidence>
<dbReference type="InterPro" id="IPR015889">
    <property type="entry name" value="Intradiol_dOase_core"/>
</dbReference>
<protein>
    <submittedName>
        <fullName evidence="4">Aromatic compound dioxygenase</fullName>
    </submittedName>
</protein>
<dbReference type="EMBL" id="KN880565">
    <property type="protein sequence ID" value="KIY66123.1"/>
    <property type="molecule type" value="Genomic_DNA"/>
</dbReference>
<feature type="domain" description="Intradiol ring-cleavage dioxygenases" evidence="3">
    <location>
        <begin position="139"/>
        <end position="231"/>
    </location>
</feature>
<proteinExistence type="predicted"/>
<evidence type="ECO:0000259" key="3">
    <source>
        <dbReference type="Pfam" id="PF00775"/>
    </source>
</evidence>
<keyword evidence="4" id="KW-0223">Dioxygenase</keyword>
<sequence length="377" mass="40112">MVFLPSVLAFATTAISLASAHPHLAPGDPELLKRQEFQQKARRSLGDCQAELSKRGGVYERGIARRAALAAQAREARALRRDAPYLKRDLGDVLNTDHHSNLTGVTNSTDAATLFSGNSSCVLGPETTQGPYYVNGEYVRWDIREDQAGVDLYTDIQLIDVNTCEPAAGIYVDFWHANATGVYSGVVAGGNGNSADESNLDKTWLRGLQATDDEGVAQWLSIFPGHYTSRATHVHILAHQNGTFFDNGTFVSDEVSHVGQIFYDQALITEVELTEPYVSNTQKLTTNEDDGILSQEAEEGIDPVVEYVYLGEDVSDGLMTWVALGIDTTVFYEVRAAATLTEDGGVANPNSGGGGGGPPPSGSGSASGAPPSASPSA</sequence>
<dbReference type="AlphaFoldDB" id="A0A0D7B6C4"/>
<dbReference type="Gene3D" id="2.60.130.10">
    <property type="entry name" value="Aromatic compound dioxygenase"/>
    <property type="match status" value="1"/>
</dbReference>
<keyword evidence="4" id="KW-0560">Oxidoreductase</keyword>
<accession>A0A0D7B6C4</accession>
<dbReference type="PANTHER" id="PTHR34315">
    <property type="match status" value="1"/>
</dbReference>
<organism evidence="4 5">
    <name type="scientific">Cylindrobasidium torrendii FP15055 ss-10</name>
    <dbReference type="NCBI Taxonomy" id="1314674"/>
    <lineage>
        <taxon>Eukaryota</taxon>
        <taxon>Fungi</taxon>
        <taxon>Dikarya</taxon>
        <taxon>Basidiomycota</taxon>
        <taxon>Agaricomycotina</taxon>
        <taxon>Agaricomycetes</taxon>
        <taxon>Agaricomycetidae</taxon>
        <taxon>Agaricales</taxon>
        <taxon>Marasmiineae</taxon>
        <taxon>Physalacriaceae</taxon>
        <taxon>Cylindrobasidium</taxon>
    </lineage>
</organism>
<reference evidence="4 5" key="1">
    <citation type="journal article" date="2015" name="Fungal Genet. Biol.">
        <title>Evolution of novel wood decay mechanisms in Agaricales revealed by the genome sequences of Fistulina hepatica and Cylindrobasidium torrendii.</title>
        <authorList>
            <person name="Floudas D."/>
            <person name="Held B.W."/>
            <person name="Riley R."/>
            <person name="Nagy L.G."/>
            <person name="Koehler G."/>
            <person name="Ransdell A.S."/>
            <person name="Younus H."/>
            <person name="Chow J."/>
            <person name="Chiniquy J."/>
            <person name="Lipzen A."/>
            <person name="Tritt A."/>
            <person name="Sun H."/>
            <person name="Haridas S."/>
            <person name="LaButti K."/>
            <person name="Ohm R.A."/>
            <person name="Kues U."/>
            <person name="Blanchette R.A."/>
            <person name="Grigoriev I.V."/>
            <person name="Minto R.E."/>
            <person name="Hibbett D.S."/>
        </authorList>
    </citation>
    <scope>NUCLEOTIDE SEQUENCE [LARGE SCALE GENOMIC DNA]</scope>
    <source>
        <strain evidence="4 5">FP15055 ss-10</strain>
    </source>
</reference>
<dbReference type="OrthoDB" id="121380at2759"/>
<dbReference type="SUPFAM" id="SSF49482">
    <property type="entry name" value="Aromatic compound dioxygenase"/>
    <property type="match status" value="1"/>
</dbReference>
<evidence type="ECO:0000256" key="1">
    <source>
        <dbReference type="SAM" id="MobiDB-lite"/>
    </source>
</evidence>
<evidence type="ECO:0000313" key="4">
    <source>
        <dbReference type="EMBL" id="KIY66123.1"/>
    </source>
</evidence>
<keyword evidence="2" id="KW-0732">Signal</keyword>
<name>A0A0D7B6C4_9AGAR</name>
<dbReference type="PANTHER" id="PTHR34315:SF1">
    <property type="entry name" value="INTRADIOL RING-CLEAVAGE DIOXYGENASES DOMAIN-CONTAINING PROTEIN-RELATED"/>
    <property type="match status" value="1"/>
</dbReference>
<dbReference type="CDD" id="cd03457">
    <property type="entry name" value="intradiol_dioxygenase_like"/>
    <property type="match status" value="1"/>
</dbReference>
<dbReference type="GO" id="GO:0016702">
    <property type="term" value="F:oxidoreductase activity, acting on single donors with incorporation of molecular oxygen, incorporation of two atoms of oxygen"/>
    <property type="evidence" value="ECO:0007669"/>
    <property type="project" value="InterPro"/>
</dbReference>